<dbReference type="EMBL" id="BEZZ01276548">
    <property type="protein sequence ID" value="GCC49504.1"/>
    <property type="molecule type" value="Genomic_DNA"/>
</dbReference>
<dbReference type="Proteomes" id="UP000287033">
    <property type="component" value="Unassembled WGS sequence"/>
</dbReference>
<gene>
    <name evidence="1" type="ORF">chiPu_0033935</name>
</gene>
<reference evidence="1 2" key="1">
    <citation type="journal article" date="2018" name="Nat. Ecol. Evol.">
        <title>Shark genomes provide insights into elasmobranch evolution and the origin of vertebrates.</title>
        <authorList>
            <person name="Hara Y"/>
            <person name="Yamaguchi K"/>
            <person name="Onimaru K"/>
            <person name="Kadota M"/>
            <person name="Koyanagi M"/>
            <person name="Keeley SD"/>
            <person name="Tatsumi K"/>
            <person name="Tanaka K"/>
            <person name="Motone F"/>
            <person name="Kageyama Y"/>
            <person name="Nozu R"/>
            <person name="Adachi N"/>
            <person name="Nishimura O"/>
            <person name="Nakagawa R"/>
            <person name="Tanegashima C"/>
            <person name="Kiyatake I"/>
            <person name="Matsumoto R"/>
            <person name="Murakumo K"/>
            <person name="Nishida K"/>
            <person name="Terakita A"/>
            <person name="Kuratani S"/>
            <person name="Sato K"/>
            <person name="Hyodo S Kuraku.S."/>
        </authorList>
    </citation>
    <scope>NUCLEOTIDE SEQUENCE [LARGE SCALE GENOMIC DNA]</scope>
</reference>
<comment type="caution">
    <text evidence="1">The sequence shown here is derived from an EMBL/GenBank/DDBJ whole genome shotgun (WGS) entry which is preliminary data.</text>
</comment>
<evidence type="ECO:0000313" key="2">
    <source>
        <dbReference type="Proteomes" id="UP000287033"/>
    </source>
</evidence>
<proteinExistence type="predicted"/>
<organism evidence="1 2">
    <name type="scientific">Chiloscyllium punctatum</name>
    <name type="common">Brownbanded bambooshark</name>
    <name type="synonym">Hemiscyllium punctatum</name>
    <dbReference type="NCBI Taxonomy" id="137246"/>
    <lineage>
        <taxon>Eukaryota</taxon>
        <taxon>Metazoa</taxon>
        <taxon>Chordata</taxon>
        <taxon>Craniata</taxon>
        <taxon>Vertebrata</taxon>
        <taxon>Chondrichthyes</taxon>
        <taxon>Elasmobranchii</taxon>
        <taxon>Galeomorphii</taxon>
        <taxon>Galeoidea</taxon>
        <taxon>Orectolobiformes</taxon>
        <taxon>Hemiscylliidae</taxon>
        <taxon>Chiloscyllium</taxon>
    </lineage>
</organism>
<sequence length="104" mass="11497">MRSRKIRGGRLRASVRCGEVEDGTERNDPGRIDRAMALVIVPPDMLEIHRRGDAGPLIDVARIGEQIWIIDQPPDVALEVPDIDRVEADQCREQADVGFGQAVA</sequence>
<protein>
    <submittedName>
        <fullName evidence="1">Uncharacterized protein</fullName>
    </submittedName>
</protein>
<name>A0A401U3K1_CHIPU</name>
<evidence type="ECO:0000313" key="1">
    <source>
        <dbReference type="EMBL" id="GCC49504.1"/>
    </source>
</evidence>
<dbReference type="AlphaFoldDB" id="A0A401U3K1"/>
<accession>A0A401U3K1</accession>
<keyword evidence="2" id="KW-1185">Reference proteome</keyword>